<organism evidence="9 10">
    <name type="scientific">Marilutibacter penaei</name>
    <dbReference type="NCBI Taxonomy" id="2759900"/>
    <lineage>
        <taxon>Bacteria</taxon>
        <taxon>Pseudomonadati</taxon>
        <taxon>Pseudomonadota</taxon>
        <taxon>Gammaproteobacteria</taxon>
        <taxon>Lysobacterales</taxon>
        <taxon>Lysobacteraceae</taxon>
        <taxon>Marilutibacter</taxon>
    </lineage>
</organism>
<keyword evidence="5 7" id="KW-1133">Transmembrane helix</keyword>
<dbReference type="Proteomes" id="UP000552587">
    <property type="component" value="Unassembled WGS sequence"/>
</dbReference>
<evidence type="ECO:0000256" key="2">
    <source>
        <dbReference type="ARBA" id="ARBA00022448"/>
    </source>
</evidence>
<dbReference type="PANTHER" id="PTHR23513:SF11">
    <property type="entry name" value="STAPHYLOFERRIN A TRANSPORTER"/>
    <property type="match status" value="1"/>
</dbReference>
<feature type="transmembrane region" description="Helical" evidence="7">
    <location>
        <begin position="375"/>
        <end position="397"/>
    </location>
</feature>
<keyword evidence="4 7" id="KW-0812">Transmembrane</keyword>
<evidence type="ECO:0000256" key="5">
    <source>
        <dbReference type="ARBA" id="ARBA00022989"/>
    </source>
</evidence>
<feature type="transmembrane region" description="Helical" evidence="7">
    <location>
        <begin position="224"/>
        <end position="245"/>
    </location>
</feature>
<evidence type="ECO:0000256" key="1">
    <source>
        <dbReference type="ARBA" id="ARBA00004651"/>
    </source>
</evidence>
<evidence type="ECO:0000256" key="6">
    <source>
        <dbReference type="ARBA" id="ARBA00023136"/>
    </source>
</evidence>
<dbReference type="Pfam" id="PF05977">
    <property type="entry name" value="MFS_3"/>
    <property type="match status" value="1"/>
</dbReference>
<feature type="transmembrane region" description="Helical" evidence="7">
    <location>
        <begin position="312"/>
        <end position="334"/>
    </location>
</feature>
<dbReference type="InterPro" id="IPR010290">
    <property type="entry name" value="TM_effector"/>
</dbReference>
<dbReference type="RefSeq" id="WP_182670365.1">
    <property type="nucleotide sequence ID" value="NZ_JACHTE010000010.1"/>
</dbReference>
<feature type="transmembrane region" description="Helical" evidence="7">
    <location>
        <begin position="12"/>
        <end position="30"/>
    </location>
</feature>
<dbReference type="PANTHER" id="PTHR23513">
    <property type="entry name" value="INTEGRAL MEMBRANE EFFLUX PROTEIN-RELATED"/>
    <property type="match status" value="1"/>
</dbReference>
<dbReference type="PROSITE" id="PS50850">
    <property type="entry name" value="MFS"/>
    <property type="match status" value="1"/>
</dbReference>
<proteinExistence type="predicted"/>
<feature type="domain" description="Major facilitator superfamily (MFS) profile" evidence="8">
    <location>
        <begin position="1"/>
        <end position="400"/>
    </location>
</feature>
<dbReference type="GO" id="GO:0022857">
    <property type="term" value="F:transmembrane transporter activity"/>
    <property type="evidence" value="ECO:0007669"/>
    <property type="project" value="InterPro"/>
</dbReference>
<comment type="caution">
    <text evidence="9">The sequence shown here is derived from an EMBL/GenBank/DDBJ whole genome shotgun (WGS) entry which is preliminary data.</text>
</comment>
<feature type="transmembrane region" description="Helical" evidence="7">
    <location>
        <begin position="286"/>
        <end position="306"/>
    </location>
</feature>
<reference evidence="9 10" key="1">
    <citation type="submission" date="2020-07" db="EMBL/GenBank/DDBJ databases">
        <authorList>
            <person name="Xu S."/>
            <person name="Li A."/>
        </authorList>
    </citation>
    <scope>NUCLEOTIDE SEQUENCE [LARGE SCALE GENOMIC DNA]</scope>
    <source>
        <strain evidence="9 10">SG-8</strain>
    </source>
</reference>
<keyword evidence="6 7" id="KW-0472">Membrane</keyword>
<dbReference type="CDD" id="cd06173">
    <property type="entry name" value="MFS_MefA_like"/>
    <property type="match status" value="1"/>
</dbReference>
<gene>
    <name evidence="9" type="ORF">H4F99_13525</name>
</gene>
<dbReference type="AlphaFoldDB" id="A0A7W3U5V8"/>
<evidence type="ECO:0000256" key="3">
    <source>
        <dbReference type="ARBA" id="ARBA00022475"/>
    </source>
</evidence>
<dbReference type="InterPro" id="IPR036259">
    <property type="entry name" value="MFS_trans_sf"/>
</dbReference>
<dbReference type="SUPFAM" id="SSF103473">
    <property type="entry name" value="MFS general substrate transporter"/>
    <property type="match status" value="1"/>
</dbReference>
<dbReference type="InterPro" id="IPR020846">
    <property type="entry name" value="MFS_dom"/>
</dbReference>
<evidence type="ECO:0000259" key="8">
    <source>
        <dbReference type="PROSITE" id="PS50850"/>
    </source>
</evidence>
<dbReference type="GO" id="GO:0005886">
    <property type="term" value="C:plasma membrane"/>
    <property type="evidence" value="ECO:0007669"/>
    <property type="project" value="UniProtKB-SubCell"/>
</dbReference>
<feature type="transmembrane region" description="Helical" evidence="7">
    <location>
        <begin position="173"/>
        <end position="193"/>
    </location>
</feature>
<comment type="subcellular location">
    <subcellularLocation>
        <location evidence="1">Cell membrane</location>
        <topology evidence="1">Multi-pass membrane protein</topology>
    </subcellularLocation>
</comment>
<evidence type="ECO:0000313" key="10">
    <source>
        <dbReference type="Proteomes" id="UP000552587"/>
    </source>
</evidence>
<keyword evidence="3" id="KW-1003">Cell membrane</keyword>
<accession>A0A7W3U5V8</accession>
<dbReference type="EMBL" id="JACHTE010000010">
    <property type="protein sequence ID" value="MBB1089499.1"/>
    <property type="molecule type" value="Genomic_DNA"/>
</dbReference>
<feature type="transmembrane region" description="Helical" evidence="7">
    <location>
        <begin position="346"/>
        <end position="369"/>
    </location>
</feature>
<dbReference type="Gene3D" id="1.20.1250.20">
    <property type="entry name" value="MFS general substrate transporter like domains"/>
    <property type="match status" value="1"/>
</dbReference>
<evidence type="ECO:0000313" key="9">
    <source>
        <dbReference type="EMBL" id="MBB1089499.1"/>
    </source>
</evidence>
<sequence length="429" mass="45137">MRPGTFRSLRNRNYRIWASGAIVSNVGTWMQRIGQDWVVLTELTDNNATAVGIVTALQFGPRVLLLPLTGYAADHFDRRKLLVATQAGMGVLAFGLGLLCLLGHVALWHVYVFAFLLGCVTAFDAPARQTFVSDLVTQRDLANAVALNSTSFNAARMIGPAVAGVLISHIGVGWVFLVNALTYAGVIASLGFLRADELQPRPRPVRTRGSLGEGMRYVWRRGDLRTVFVMLFLIGTFGLNFAIYISTMTVSVFGGDAGQYGFLTSMMAVGSVSGALLAAGREKPGVASLLGGALLFGTGFAVAAVMPGYWSFGVVLAVIGLAAQTFTTTANAAVQLSTEPALRGRVMALLMTITLGGAPLGAPLVGWVADAFGPRWAMSIGAASGLAATAVGVAYLAHAGRIAIERQGRWPRIVLRPRPGADTAGDPPG</sequence>
<feature type="transmembrane region" description="Helical" evidence="7">
    <location>
        <begin position="50"/>
        <end position="69"/>
    </location>
</feature>
<protein>
    <submittedName>
        <fullName evidence="9">MFS transporter</fullName>
    </submittedName>
</protein>
<keyword evidence="2" id="KW-0813">Transport</keyword>
<evidence type="ECO:0000256" key="4">
    <source>
        <dbReference type="ARBA" id="ARBA00022692"/>
    </source>
</evidence>
<name>A0A7W3U5V8_9GAMM</name>
<feature type="transmembrane region" description="Helical" evidence="7">
    <location>
        <begin position="257"/>
        <end position="279"/>
    </location>
</feature>
<evidence type="ECO:0000256" key="7">
    <source>
        <dbReference type="SAM" id="Phobius"/>
    </source>
</evidence>
<keyword evidence="10" id="KW-1185">Reference proteome</keyword>